<dbReference type="NCBIfam" id="NF006159">
    <property type="entry name" value="PRK08303.1"/>
    <property type="match status" value="1"/>
</dbReference>
<dbReference type="RefSeq" id="WP_141926068.1">
    <property type="nucleotide sequence ID" value="NZ_VFQC01000003.1"/>
</dbReference>
<accession>A0A543N756</accession>
<evidence type="ECO:0000313" key="2">
    <source>
        <dbReference type="Proteomes" id="UP000317422"/>
    </source>
</evidence>
<dbReference type="AlphaFoldDB" id="A0A543N756"/>
<dbReference type="Proteomes" id="UP000317422">
    <property type="component" value="Unassembled WGS sequence"/>
</dbReference>
<keyword evidence="2" id="KW-1185">Reference proteome</keyword>
<dbReference type="InterPro" id="IPR036291">
    <property type="entry name" value="NAD(P)-bd_dom_sf"/>
</dbReference>
<dbReference type="OrthoDB" id="63584at2"/>
<reference evidence="1 2" key="1">
    <citation type="submission" date="2019-06" db="EMBL/GenBank/DDBJ databases">
        <title>Sequencing the genomes of 1000 actinobacteria strains.</title>
        <authorList>
            <person name="Klenk H.-P."/>
        </authorList>
    </citation>
    <scope>NUCLEOTIDE SEQUENCE [LARGE SCALE GENOMIC DNA]</scope>
    <source>
        <strain evidence="1 2">DSM 45015</strain>
    </source>
</reference>
<dbReference type="Pfam" id="PF00106">
    <property type="entry name" value="adh_short"/>
    <property type="match status" value="1"/>
</dbReference>
<dbReference type="EMBL" id="VFQC01000003">
    <property type="protein sequence ID" value="TQN27640.1"/>
    <property type="molecule type" value="Genomic_DNA"/>
</dbReference>
<protein>
    <submittedName>
        <fullName evidence="1">NAD(P)-dependent dehydrogenase (Short-subunit alcohol dehydrogenase family)</fullName>
    </submittedName>
</protein>
<dbReference type="PRINTS" id="PR00081">
    <property type="entry name" value="GDHRDH"/>
</dbReference>
<dbReference type="SUPFAM" id="SSF51735">
    <property type="entry name" value="NAD(P)-binding Rossmann-fold domains"/>
    <property type="match status" value="1"/>
</dbReference>
<dbReference type="InterPro" id="IPR002347">
    <property type="entry name" value="SDR_fam"/>
</dbReference>
<organism evidence="1 2">
    <name type="scientific">Haloactinospora alba</name>
    <dbReference type="NCBI Taxonomy" id="405555"/>
    <lineage>
        <taxon>Bacteria</taxon>
        <taxon>Bacillati</taxon>
        <taxon>Actinomycetota</taxon>
        <taxon>Actinomycetes</taxon>
        <taxon>Streptosporangiales</taxon>
        <taxon>Nocardiopsidaceae</taxon>
        <taxon>Haloactinospora</taxon>
    </lineage>
</organism>
<dbReference type="Gene3D" id="3.40.50.720">
    <property type="entry name" value="NAD(P)-binding Rossmann-like Domain"/>
    <property type="match status" value="1"/>
</dbReference>
<proteinExistence type="predicted"/>
<evidence type="ECO:0000313" key="1">
    <source>
        <dbReference type="EMBL" id="TQN27640.1"/>
    </source>
</evidence>
<comment type="caution">
    <text evidence="1">The sequence shown here is derived from an EMBL/GenBank/DDBJ whole genome shotgun (WGS) entry which is preliminary data.</text>
</comment>
<dbReference type="PANTHER" id="PTHR44147:SF2">
    <property type="entry name" value="DEHYDROGENASE_REDUCTASE SDR FAMILY MEMBER 1"/>
    <property type="match status" value="1"/>
</dbReference>
<name>A0A543N756_9ACTN</name>
<dbReference type="PANTHER" id="PTHR44147">
    <property type="entry name" value="DEHYDROGENASE/REDUCTASE SDR FAMILY MEMBER 1"/>
    <property type="match status" value="1"/>
</dbReference>
<sequence>MGTPLAHTTALVAGATRGAGRAIAVELGALGATVYCTGRSTEAAPSDMARPETIEGTARRVTEAGGQGVAVPTDHLDPQQVAALVRRVDTEQGALDVLVNDVWGGDPLAEWDARLWEHDLENGRKLLRRAVDTHIITSHHALPLLTRRPGGLVLEITDGTDRDTYRGSFFYDLAKDAVIRMAQAQAAELGPLSGTAVALTPGFLRSEAMLDIFGVTEENWREATAKEPHFCASESPAYVGRAAAALAADPDVGQWNGRAVSSWAMAGEYGFTDADGTRPDWGRYMAEVVLTGATPSDEGYR</sequence>
<gene>
    <name evidence="1" type="ORF">FHX37_4364</name>
</gene>